<comment type="caution">
    <text evidence="1">The sequence shown here is derived from an EMBL/GenBank/DDBJ whole genome shotgun (WGS) entry which is preliminary data.</text>
</comment>
<proteinExistence type="predicted"/>
<accession>A0AA40BSG0</accession>
<evidence type="ECO:0000313" key="2">
    <source>
        <dbReference type="Proteomes" id="UP001172159"/>
    </source>
</evidence>
<protein>
    <submittedName>
        <fullName evidence="1">Uncharacterized protein</fullName>
    </submittedName>
</protein>
<organism evidence="1 2">
    <name type="scientific">Apiosordaria backusii</name>
    <dbReference type="NCBI Taxonomy" id="314023"/>
    <lineage>
        <taxon>Eukaryota</taxon>
        <taxon>Fungi</taxon>
        <taxon>Dikarya</taxon>
        <taxon>Ascomycota</taxon>
        <taxon>Pezizomycotina</taxon>
        <taxon>Sordariomycetes</taxon>
        <taxon>Sordariomycetidae</taxon>
        <taxon>Sordariales</taxon>
        <taxon>Lasiosphaeriaceae</taxon>
        <taxon>Apiosordaria</taxon>
    </lineage>
</organism>
<dbReference type="EMBL" id="JAUKTV010000004">
    <property type="protein sequence ID" value="KAK0739561.1"/>
    <property type="molecule type" value="Genomic_DNA"/>
</dbReference>
<dbReference type="AlphaFoldDB" id="A0AA40BSG0"/>
<dbReference type="Proteomes" id="UP001172159">
    <property type="component" value="Unassembled WGS sequence"/>
</dbReference>
<sequence length="118" mass="13102">MAPFESELKSSFERIFLADYLPPGSYSEPSLLFTATSLTDLNFTPVTKGERGRAMVIGEYTSMITICSVVPNLVPKPLAWGAYGSLPETYFFLSQFKPMSYDLPLDVDGRGEIHLPAR</sequence>
<reference evidence="1" key="1">
    <citation type="submission" date="2023-06" db="EMBL/GenBank/DDBJ databases">
        <title>Genome-scale phylogeny and comparative genomics of the fungal order Sordariales.</title>
        <authorList>
            <consortium name="Lawrence Berkeley National Laboratory"/>
            <person name="Hensen N."/>
            <person name="Bonometti L."/>
            <person name="Westerberg I."/>
            <person name="Brannstrom I.O."/>
            <person name="Guillou S."/>
            <person name="Cros-Aarteil S."/>
            <person name="Calhoun S."/>
            <person name="Haridas S."/>
            <person name="Kuo A."/>
            <person name="Mondo S."/>
            <person name="Pangilinan J."/>
            <person name="Riley R."/>
            <person name="Labutti K."/>
            <person name="Andreopoulos B."/>
            <person name="Lipzen A."/>
            <person name="Chen C."/>
            <person name="Yanf M."/>
            <person name="Daum C."/>
            <person name="Ng V."/>
            <person name="Clum A."/>
            <person name="Steindorff A."/>
            <person name="Ohm R."/>
            <person name="Martin F."/>
            <person name="Silar P."/>
            <person name="Natvig D."/>
            <person name="Lalanne C."/>
            <person name="Gautier V."/>
            <person name="Ament-Velasquez S.L."/>
            <person name="Kruys A."/>
            <person name="Hutchinson M.I."/>
            <person name="Powell A.J."/>
            <person name="Barry K."/>
            <person name="Miller A.N."/>
            <person name="Grigoriev I.V."/>
            <person name="Debuchy R."/>
            <person name="Gladieux P."/>
            <person name="Thoren M.H."/>
            <person name="Johannesson H."/>
        </authorList>
    </citation>
    <scope>NUCLEOTIDE SEQUENCE</scope>
    <source>
        <strain evidence="1">CBS 540.89</strain>
    </source>
</reference>
<name>A0AA40BSG0_9PEZI</name>
<keyword evidence="2" id="KW-1185">Reference proteome</keyword>
<gene>
    <name evidence="1" type="ORF">B0T21DRAFT_409907</name>
</gene>
<evidence type="ECO:0000313" key="1">
    <source>
        <dbReference type="EMBL" id="KAK0739561.1"/>
    </source>
</evidence>